<keyword evidence="3 9" id="KW-0813">Transport</keyword>
<organism evidence="11">
    <name type="scientific">Leptolyngbya sp. NK1-12</name>
    <dbReference type="NCBI Taxonomy" id="2547451"/>
    <lineage>
        <taxon>Bacteria</taxon>
        <taxon>Bacillati</taxon>
        <taxon>Cyanobacteriota</taxon>
        <taxon>Cyanophyceae</taxon>
        <taxon>Leptolyngbyales</taxon>
        <taxon>Leptolyngbyaceae</taxon>
        <taxon>Leptolyngbya group</taxon>
        <taxon>Leptolyngbya</taxon>
    </lineage>
</organism>
<feature type="transmembrane region" description="Helical" evidence="9">
    <location>
        <begin position="90"/>
        <end position="109"/>
    </location>
</feature>
<dbReference type="Pfam" id="PF01061">
    <property type="entry name" value="ABC2_membrane"/>
    <property type="match status" value="1"/>
</dbReference>
<keyword evidence="8 9" id="KW-0472">Membrane</keyword>
<name>A0AA96WFU4_9CYAN</name>
<evidence type="ECO:0000313" key="11">
    <source>
        <dbReference type="EMBL" id="WNZ24403.1"/>
    </source>
</evidence>
<feature type="transmembrane region" description="Helical" evidence="9">
    <location>
        <begin position="45"/>
        <end position="70"/>
    </location>
</feature>
<reference evidence="11" key="1">
    <citation type="submission" date="2020-05" db="EMBL/GenBank/DDBJ databases">
        <authorList>
            <person name="Zhu T."/>
            <person name="Keshari N."/>
            <person name="Lu X."/>
        </authorList>
    </citation>
    <scope>NUCLEOTIDE SEQUENCE</scope>
    <source>
        <strain evidence="11">NK1-12</strain>
    </source>
</reference>
<accession>A0AA96WFU4</accession>
<keyword evidence="7 9" id="KW-1133">Transmembrane helix</keyword>
<dbReference type="AlphaFoldDB" id="A0AA96WFU4"/>
<dbReference type="GO" id="GO:0140359">
    <property type="term" value="F:ABC-type transporter activity"/>
    <property type="evidence" value="ECO:0007669"/>
    <property type="project" value="InterPro"/>
</dbReference>
<dbReference type="GO" id="GO:0005886">
    <property type="term" value="C:plasma membrane"/>
    <property type="evidence" value="ECO:0007669"/>
    <property type="project" value="UniProtKB-SubCell"/>
</dbReference>
<dbReference type="PANTHER" id="PTHR30413">
    <property type="entry name" value="INNER MEMBRANE TRANSPORT PERMEASE"/>
    <property type="match status" value="1"/>
</dbReference>
<comment type="similarity">
    <text evidence="2 9">Belongs to the ABC-2 integral membrane protein family.</text>
</comment>
<dbReference type="PROSITE" id="PS51012">
    <property type="entry name" value="ABC_TM2"/>
    <property type="match status" value="1"/>
</dbReference>
<dbReference type="PANTHER" id="PTHR30413:SF8">
    <property type="entry name" value="TRANSPORT PERMEASE PROTEIN"/>
    <property type="match status" value="1"/>
</dbReference>
<evidence type="ECO:0000256" key="5">
    <source>
        <dbReference type="ARBA" id="ARBA00022519"/>
    </source>
</evidence>
<keyword evidence="6 9" id="KW-0812">Transmembrane</keyword>
<evidence type="ECO:0000256" key="1">
    <source>
        <dbReference type="ARBA" id="ARBA00004429"/>
    </source>
</evidence>
<evidence type="ECO:0000256" key="7">
    <source>
        <dbReference type="ARBA" id="ARBA00022989"/>
    </source>
</evidence>
<keyword evidence="4 9" id="KW-1003">Cell membrane</keyword>
<dbReference type="InterPro" id="IPR047817">
    <property type="entry name" value="ABC2_TM_bact-type"/>
</dbReference>
<comment type="subcellular location">
    <subcellularLocation>
        <location evidence="1">Cell inner membrane</location>
        <topology evidence="1">Multi-pass membrane protein</topology>
    </subcellularLocation>
    <subcellularLocation>
        <location evidence="9">Cell membrane</location>
        <topology evidence="9">Multi-pass membrane protein</topology>
    </subcellularLocation>
</comment>
<gene>
    <name evidence="11" type="ORF">HJG54_17100</name>
</gene>
<dbReference type="RefSeq" id="WP_051924714.1">
    <property type="nucleotide sequence ID" value="NZ_CP053586.1"/>
</dbReference>
<evidence type="ECO:0000259" key="10">
    <source>
        <dbReference type="PROSITE" id="PS51012"/>
    </source>
</evidence>
<dbReference type="EMBL" id="CP053586">
    <property type="protein sequence ID" value="WNZ24403.1"/>
    <property type="molecule type" value="Genomic_DNA"/>
</dbReference>
<feature type="transmembrane region" description="Helical" evidence="9">
    <location>
        <begin position="188"/>
        <end position="206"/>
    </location>
</feature>
<feature type="transmembrane region" description="Helical" evidence="9">
    <location>
        <begin position="157"/>
        <end position="181"/>
    </location>
</feature>
<sequence>MSVSQRIRRKGKVNLLGNNRNWENYRDILIVLLQKELKVRYNNKLLGYLWSIANPLAAAVVYFVAFQILMRLRVPDYQLILLTGVFPWQWFTNAVGSASNVFVGNASIIKKVNFPRNIVPLCMVTNHMIHFIMSIPVIVLFLLFYQRVPSLTWLYGIPLWLVVHFFMVYGIALGLASINLFFRDLERLMSIVLNFAFYLTPVLYPLDLIPEHVRHYMFLNPAAPLIAGWRELLLDGRVEWLFLAVSAGYAALFFAIGMVIYRRLSWKFAEVL</sequence>
<proteinExistence type="inferred from homology"/>
<feature type="transmembrane region" description="Helical" evidence="9">
    <location>
        <begin position="240"/>
        <end position="261"/>
    </location>
</feature>
<evidence type="ECO:0000256" key="8">
    <source>
        <dbReference type="ARBA" id="ARBA00023136"/>
    </source>
</evidence>
<protein>
    <recommendedName>
        <fullName evidence="9">Transport permease protein</fullName>
    </recommendedName>
</protein>
<evidence type="ECO:0000256" key="9">
    <source>
        <dbReference type="RuleBase" id="RU361157"/>
    </source>
</evidence>
<evidence type="ECO:0000256" key="4">
    <source>
        <dbReference type="ARBA" id="ARBA00022475"/>
    </source>
</evidence>
<keyword evidence="5" id="KW-0997">Cell inner membrane</keyword>
<dbReference type="GO" id="GO:0015920">
    <property type="term" value="P:lipopolysaccharide transport"/>
    <property type="evidence" value="ECO:0007669"/>
    <property type="project" value="TreeGrafter"/>
</dbReference>
<feature type="transmembrane region" description="Helical" evidence="9">
    <location>
        <begin position="121"/>
        <end position="145"/>
    </location>
</feature>
<evidence type="ECO:0000256" key="3">
    <source>
        <dbReference type="ARBA" id="ARBA00022448"/>
    </source>
</evidence>
<dbReference type="InterPro" id="IPR013525">
    <property type="entry name" value="ABC2_TM"/>
</dbReference>
<evidence type="ECO:0000256" key="2">
    <source>
        <dbReference type="ARBA" id="ARBA00007783"/>
    </source>
</evidence>
<feature type="domain" description="ABC transmembrane type-2" evidence="10">
    <location>
        <begin position="46"/>
        <end position="264"/>
    </location>
</feature>
<evidence type="ECO:0000256" key="6">
    <source>
        <dbReference type="ARBA" id="ARBA00022692"/>
    </source>
</evidence>